<evidence type="ECO:0000259" key="10">
    <source>
        <dbReference type="PROSITE" id="PS50878"/>
    </source>
</evidence>
<dbReference type="CDD" id="cd01651">
    <property type="entry name" value="RT_G2_intron"/>
    <property type="match status" value="1"/>
</dbReference>
<keyword evidence="7" id="KW-0051">Antiviral defense</keyword>
<proteinExistence type="inferred from homology"/>
<dbReference type="GO" id="GO:0003964">
    <property type="term" value="F:RNA-directed DNA polymerase activity"/>
    <property type="evidence" value="ECO:0007669"/>
    <property type="project" value="UniProtKB-KW"/>
</dbReference>
<evidence type="ECO:0000256" key="6">
    <source>
        <dbReference type="ARBA" id="ARBA00022918"/>
    </source>
</evidence>
<dbReference type="InterPro" id="IPR000123">
    <property type="entry name" value="Reverse_transcriptase_msDNA"/>
</dbReference>
<dbReference type="HOGENOM" id="CLU_013584_2_1_10"/>
<dbReference type="GO" id="GO:0003723">
    <property type="term" value="F:RNA binding"/>
    <property type="evidence" value="ECO:0007669"/>
    <property type="project" value="InterPro"/>
</dbReference>
<evidence type="ECO:0000313" key="12">
    <source>
        <dbReference type="Proteomes" id="UP000010796"/>
    </source>
</evidence>
<evidence type="ECO:0000256" key="4">
    <source>
        <dbReference type="ARBA" id="ARBA00022723"/>
    </source>
</evidence>
<evidence type="ECO:0000256" key="9">
    <source>
        <dbReference type="ARBA" id="ARBA00048173"/>
    </source>
</evidence>
<dbReference type="InterPro" id="IPR043502">
    <property type="entry name" value="DNA/RNA_pol_sf"/>
</dbReference>
<comment type="similarity">
    <text evidence="8">Belongs to the bacterial reverse transcriptase family.</text>
</comment>
<accession>L0FWZ8</accession>
<dbReference type="PATRIC" id="fig|926556.3.peg.1054"/>
<evidence type="ECO:0000313" key="11">
    <source>
        <dbReference type="EMBL" id="AGA77286.1"/>
    </source>
</evidence>
<dbReference type="KEGG" id="evi:Echvi_1015"/>
<dbReference type="GO" id="GO:0051607">
    <property type="term" value="P:defense response to virus"/>
    <property type="evidence" value="ECO:0007669"/>
    <property type="project" value="UniProtKB-KW"/>
</dbReference>
<keyword evidence="3" id="KW-0548">Nucleotidyltransferase</keyword>
<keyword evidence="5" id="KW-0460">Magnesium</keyword>
<dbReference type="Pfam" id="PF08388">
    <property type="entry name" value="GIIM"/>
    <property type="match status" value="1"/>
</dbReference>
<dbReference type="Pfam" id="PF00078">
    <property type="entry name" value="RVT_1"/>
    <property type="match status" value="1"/>
</dbReference>
<protein>
    <recommendedName>
        <fullName evidence="1">RNA-directed DNA polymerase</fullName>
        <ecNumber evidence="1">2.7.7.49</ecNumber>
    </recommendedName>
</protein>
<dbReference type="PANTHER" id="PTHR34047:SF8">
    <property type="entry name" value="PROTEIN YKFC"/>
    <property type="match status" value="1"/>
</dbReference>
<dbReference type="InterPro" id="IPR030931">
    <property type="entry name" value="Group_II_RT_mat"/>
</dbReference>
<keyword evidence="2" id="KW-0808">Transferase</keyword>
<gene>
    <name evidence="11" type="ordered locus">Echvi_1015</name>
</gene>
<comment type="catalytic activity">
    <reaction evidence="9">
        <text>DNA(n) + a 2'-deoxyribonucleoside 5'-triphosphate = DNA(n+1) + diphosphate</text>
        <dbReference type="Rhea" id="RHEA:22508"/>
        <dbReference type="Rhea" id="RHEA-COMP:17339"/>
        <dbReference type="Rhea" id="RHEA-COMP:17340"/>
        <dbReference type="ChEBI" id="CHEBI:33019"/>
        <dbReference type="ChEBI" id="CHEBI:61560"/>
        <dbReference type="ChEBI" id="CHEBI:173112"/>
        <dbReference type="EC" id="2.7.7.49"/>
    </reaction>
</comment>
<evidence type="ECO:0000256" key="8">
    <source>
        <dbReference type="ARBA" id="ARBA00034120"/>
    </source>
</evidence>
<dbReference type="PANTHER" id="PTHR34047">
    <property type="entry name" value="NUCLEAR INTRON MATURASE 1, MITOCHONDRIAL-RELATED"/>
    <property type="match status" value="1"/>
</dbReference>
<dbReference type="Proteomes" id="UP000010796">
    <property type="component" value="Chromosome"/>
</dbReference>
<dbReference type="STRING" id="926556.Echvi_1015"/>
<dbReference type="NCBIfam" id="TIGR04416">
    <property type="entry name" value="group_II_RT_mat"/>
    <property type="match status" value="1"/>
</dbReference>
<evidence type="ECO:0000256" key="1">
    <source>
        <dbReference type="ARBA" id="ARBA00012493"/>
    </source>
</evidence>
<dbReference type="eggNOG" id="COG3344">
    <property type="taxonomic scope" value="Bacteria"/>
</dbReference>
<organism evidence="11 12">
    <name type="scientific">Echinicola vietnamensis (strain DSM 17526 / LMG 23754 / KMM 6221)</name>
    <dbReference type="NCBI Taxonomy" id="926556"/>
    <lineage>
        <taxon>Bacteria</taxon>
        <taxon>Pseudomonadati</taxon>
        <taxon>Bacteroidota</taxon>
        <taxon>Cytophagia</taxon>
        <taxon>Cytophagales</taxon>
        <taxon>Cyclobacteriaceae</taxon>
        <taxon>Echinicola</taxon>
    </lineage>
</organism>
<evidence type="ECO:0000256" key="7">
    <source>
        <dbReference type="ARBA" id="ARBA00023118"/>
    </source>
</evidence>
<evidence type="ECO:0000256" key="5">
    <source>
        <dbReference type="ARBA" id="ARBA00022842"/>
    </source>
</evidence>
<sequence length="482" mass="54779">MKAGKRIIGQMSLAGLDEWSSVRAVKGADVFCNQGGKVRREWLSRCTEERALTKELMGKIVSPSNLVAALRQVVSNKGSAGIDGMSVEELRQWFSSHYHEFQSQIITGKYRVESVREVQIPKPNGGVRILGIPTAKDRLVQQAISQVLSLHYDPTFSDRSYGFRPDRGAHDALRQAGQEVSEGRDWIVDIDLEKFFDTVNHDRLMWLLGTRIGDKTLLKLIGKFLRAGMLKDGLVSQGVKGMPQGSPLSPLLSNIILDELDKELEVRGHRFVRYADDLIVMVKSEPSAKRVLSSLTAFIEQRMLLKVNKSKSKISRPYELNFLGHSILIEGRLGLSKTSEQRLKAKLKQLTQRNRGISLEQLVKELNPILRGWLNYFKNAQMIGRLKAIEGWLNRRIRCFRLKQCKRAFTMAKLLHRLGVPWNRSWATAGISKGWYRLSVTPAAHEAMNLKWFGTIGLYSLKENYVKHLKKPPSTTHVRWVV</sequence>
<dbReference type="EMBL" id="CP003346">
    <property type="protein sequence ID" value="AGA77286.1"/>
    <property type="molecule type" value="Genomic_DNA"/>
</dbReference>
<dbReference type="InterPro" id="IPR051083">
    <property type="entry name" value="GrpII_Intron_Splice-Mob/Def"/>
</dbReference>
<dbReference type="Gene3D" id="3.30.70.270">
    <property type="match status" value="1"/>
</dbReference>
<dbReference type="InterPro" id="IPR043128">
    <property type="entry name" value="Rev_trsase/Diguanyl_cyclase"/>
</dbReference>
<dbReference type="PRINTS" id="PR00866">
    <property type="entry name" value="RNADNAPOLMS"/>
</dbReference>
<dbReference type="EC" id="2.7.7.49" evidence="1"/>
<reference evidence="12" key="1">
    <citation type="submission" date="2012-02" db="EMBL/GenBank/DDBJ databases">
        <title>The complete genome of Echinicola vietnamensis DSM 17526.</title>
        <authorList>
            <person name="Lucas S."/>
            <person name="Copeland A."/>
            <person name="Lapidus A."/>
            <person name="Glavina del Rio T."/>
            <person name="Dalin E."/>
            <person name="Tice H."/>
            <person name="Bruce D."/>
            <person name="Goodwin L."/>
            <person name="Pitluck S."/>
            <person name="Peters L."/>
            <person name="Ovchinnikova G."/>
            <person name="Teshima H."/>
            <person name="Kyrpides N."/>
            <person name="Mavromatis K."/>
            <person name="Ivanova N."/>
            <person name="Brettin T."/>
            <person name="Detter J.C."/>
            <person name="Han C."/>
            <person name="Larimer F."/>
            <person name="Land M."/>
            <person name="Hauser L."/>
            <person name="Markowitz V."/>
            <person name="Cheng J.-F."/>
            <person name="Hugenholtz P."/>
            <person name="Woyke T."/>
            <person name="Wu D."/>
            <person name="Brambilla E."/>
            <person name="Klenk H.-P."/>
            <person name="Eisen J.A."/>
        </authorList>
    </citation>
    <scope>NUCLEOTIDE SEQUENCE [LARGE SCALE GENOMIC DNA]</scope>
    <source>
        <strain evidence="12">DSM 17526 / LMG 23754 / KMM 6221</strain>
    </source>
</reference>
<dbReference type="PROSITE" id="PS50878">
    <property type="entry name" value="RT_POL"/>
    <property type="match status" value="1"/>
</dbReference>
<dbReference type="GO" id="GO:0046872">
    <property type="term" value="F:metal ion binding"/>
    <property type="evidence" value="ECO:0007669"/>
    <property type="project" value="UniProtKB-KW"/>
</dbReference>
<dbReference type="InterPro" id="IPR000477">
    <property type="entry name" value="RT_dom"/>
</dbReference>
<keyword evidence="12" id="KW-1185">Reference proteome</keyword>
<name>L0FWZ8_ECHVK</name>
<keyword evidence="6 11" id="KW-0695">RNA-directed DNA polymerase</keyword>
<dbReference type="AlphaFoldDB" id="L0FWZ8"/>
<keyword evidence="4" id="KW-0479">Metal-binding</keyword>
<feature type="domain" description="Reverse transcriptase" evidence="10">
    <location>
        <begin position="101"/>
        <end position="327"/>
    </location>
</feature>
<dbReference type="SUPFAM" id="SSF56672">
    <property type="entry name" value="DNA/RNA polymerases"/>
    <property type="match status" value="1"/>
</dbReference>
<evidence type="ECO:0000256" key="2">
    <source>
        <dbReference type="ARBA" id="ARBA00022679"/>
    </source>
</evidence>
<evidence type="ECO:0000256" key="3">
    <source>
        <dbReference type="ARBA" id="ARBA00022695"/>
    </source>
</evidence>
<dbReference type="InterPro" id="IPR013597">
    <property type="entry name" value="Mat_intron_G2"/>
</dbReference>